<evidence type="ECO:0000259" key="2">
    <source>
        <dbReference type="Pfam" id="PF14258"/>
    </source>
</evidence>
<dbReference type="STRING" id="326427.Cagg_0352"/>
<evidence type="ECO:0000313" key="4">
    <source>
        <dbReference type="Proteomes" id="UP000002508"/>
    </source>
</evidence>
<organism evidence="3 4">
    <name type="scientific">Chloroflexus aggregans (strain MD-66 / DSM 9485)</name>
    <dbReference type="NCBI Taxonomy" id="326427"/>
    <lineage>
        <taxon>Bacteria</taxon>
        <taxon>Bacillati</taxon>
        <taxon>Chloroflexota</taxon>
        <taxon>Chloroflexia</taxon>
        <taxon>Chloroflexales</taxon>
        <taxon>Chloroflexineae</taxon>
        <taxon>Chloroflexaceae</taxon>
        <taxon>Chloroflexus</taxon>
    </lineage>
</organism>
<dbReference type="Proteomes" id="UP000002508">
    <property type="component" value="Chromosome"/>
</dbReference>
<feature type="domain" description="DUF4350" evidence="2">
    <location>
        <begin position="39"/>
        <end position="219"/>
    </location>
</feature>
<keyword evidence="1" id="KW-0812">Transmembrane</keyword>
<dbReference type="eggNOG" id="ENOG5032W7Q">
    <property type="taxonomic scope" value="Bacteria"/>
</dbReference>
<dbReference type="OrthoDB" id="142959at2"/>
<dbReference type="InterPro" id="IPR029062">
    <property type="entry name" value="Class_I_gatase-like"/>
</dbReference>
<keyword evidence="1" id="KW-1133">Transmembrane helix</keyword>
<accession>B8G2Z4</accession>
<dbReference type="Pfam" id="PF14258">
    <property type="entry name" value="DUF4350"/>
    <property type="match status" value="1"/>
</dbReference>
<dbReference type="RefSeq" id="WP_012615664.1">
    <property type="nucleotide sequence ID" value="NC_011831.1"/>
</dbReference>
<keyword evidence="4" id="KW-1185">Reference proteome</keyword>
<gene>
    <name evidence="3" type="ordered locus">Cagg_0352</name>
</gene>
<dbReference type="KEGG" id="cag:Cagg_0352"/>
<dbReference type="EMBL" id="CP001337">
    <property type="protein sequence ID" value="ACL23298.1"/>
    <property type="molecule type" value="Genomic_DNA"/>
</dbReference>
<protein>
    <recommendedName>
        <fullName evidence="2">DUF4350 domain-containing protein</fullName>
    </recommendedName>
</protein>
<sequence>MKLRLEFVLLIAIFVGLGGFAAYSAEQSGQSSLGARTTSFSSSDEGALALYRWLERTYGRVDRLAYRPFGLAPTDGLLLVLGPSERYEPAEVADVVAWVEAGGVVVVADDVPSPRSQVSPLLEAFGLRLERIGQVVRSAEVVHPALGIVPVAELPIQTQVAVTATNQPPTFAPLAVAAGKPVVTGLRYGQGYVIALSSLYPFTNVGLRDPAAAALVLNIVSWLPSGERIVFDEFHHGFGPATDLRTLLLSHPLGWAIGYSVAVIGLYIVAGSRRFARPLPLRSEVARRSTGEYIDSMAGMLRHAGQVAYAAEHYRQMLRRRLGRPYGLSPALDDEEFVAALAAARPLDREGLRRILAALRRADLNETDLLALVAEADRLG</sequence>
<dbReference type="InterPro" id="IPR025646">
    <property type="entry name" value="DUF4350"/>
</dbReference>
<evidence type="ECO:0000313" key="3">
    <source>
        <dbReference type="EMBL" id="ACL23298.1"/>
    </source>
</evidence>
<dbReference type="AlphaFoldDB" id="B8G2Z4"/>
<proteinExistence type="predicted"/>
<evidence type="ECO:0000256" key="1">
    <source>
        <dbReference type="SAM" id="Phobius"/>
    </source>
</evidence>
<reference evidence="3" key="1">
    <citation type="submission" date="2008-12" db="EMBL/GenBank/DDBJ databases">
        <title>Complete sequence of Chloroflexus aggregans DSM 9485.</title>
        <authorList>
            <consortium name="US DOE Joint Genome Institute"/>
            <person name="Lucas S."/>
            <person name="Copeland A."/>
            <person name="Lapidus A."/>
            <person name="Glavina del Rio T."/>
            <person name="Dalin E."/>
            <person name="Tice H."/>
            <person name="Pitluck S."/>
            <person name="Foster B."/>
            <person name="Larimer F."/>
            <person name="Land M."/>
            <person name="Hauser L."/>
            <person name="Kyrpides N."/>
            <person name="Mikhailova N."/>
            <person name="Bryant D."/>
            <person name="Richardson P."/>
        </authorList>
    </citation>
    <scope>NUCLEOTIDE SEQUENCE</scope>
    <source>
        <strain evidence="3">DSM 9485</strain>
    </source>
</reference>
<dbReference type="SUPFAM" id="SSF52317">
    <property type="entry name" value="Class I glutamine amidotransferase-like"/>
    <property type="match status" value="1"/>
</dbReference>
<name>B8G2Z4_CHLAD</name>
<dbReference type="HOGENOM" id="CLU_713476_0_0_0"/>
<keyword evidence="1" id="KW-0472">Membrane</keyword>
<feature type="transmembrane region" description="Helical" evidence="1">
    <location>
        <begin position="253"/>
        <end position="270"/>
    </location>
</feature>